<dbReference type="Proteomes" id="UP001500740">
    <property type="component" value="Unassembled WGS sequence"/>
</dbReference>
<sequence length="411" mass="44817">MPKQIWLLILAMAINVTAASFLWPLNMIYMHYELGTTLAFAGTVLFLNQGAAIIGNLVGGTLFDRLGGYRTIILGGSVTLVSAITLSMFHSLVPYTILLICIGFGTGVVVPAMYALAASVWPEGGRRPFNAIYVAQNIGVAAGTATGGLVASFSFSYAFMSNAILFTAFYLVVFFTFKPLGKKTDTGTYSTVASQGFKIYNTKSFVALIVLSIGFFIAWVAYVQWQSTIATYTIDLGIPVEQYTIIWVINGLLIISGQPLIKIVTRFITSPKVQILAGNTIFILSFIYLLQADTFLDFAFGMVILTLGEMLVWPAVPTIAASLAPKGREGFYQGIINSVGTGGRMVGPLFGGLIADHFPMVTLFGLLIILLLVPYFSIFVLGRIQRRLQEEESDEKDEDEDEVEEEEKVNV</sequence>
<evidence type="ECO:0000259" key="9">
    <source>
        <dbReference type="PROSITE" id="PS50850"/>
    </source>
</evidence>
<evidence type="ECO:0000256" key="1">
    <source>
        <dbReference type="ARBA" id="ARBA00004651"/>
    </source>
</evidence>
<evidence type="ECO:0000256" key="8">
    <source>
        <dbReference type="SAM" id="Phobius"/>
    </source>
</evidence>
<dbReference type="PANTHER" id="PTHR23517">
    <property type="entry name" value="RESISTANCE PROTEIN MDTM, PUTATIVE-RELATED-RELATED"/>
    <property type="match status" value="1"/>
</dbReference>
<keyword evidence="11" id="KW-1185">Reference proteome</keyword>
<evidence type="ECO:0000256" key="5">
    <source>
        <dbReference type="ARBA" id="ARBA00022989"/>
    </source>
</evidence>
<dbReference type="InterPro" id="IPR036259">
    <property type="entry name" value="MFS_trans_sf"/>
</dbReference>
<keyword evidence="2" id="KW-0813">Transport</keyword>
<evidence type="ECO:0000256" key="6">
    <source>
        <dbReference type="ARBA" id="ARBA00023136"/>
    </source>
</evidence>
<feature type="transmembrane region" description="Helical" evidence="8">
    <location>
        <begin position="34"/>
        <end position="59"/>
    </location>
</feature>
<feature type="transmembrane region" description="Helical" evidence="8">
    <location>
        <begin position="95"/>
        <end position="117"/>
    </location>
</feature>
<feature type="compositionally biased region" description="Acidic residues" evidence="7">
    <location>
        <begin position="391"/>
        <end position="411"/>
    </location>
</feature>
<protein>
    <submittedName>
        <fullName evidence="10">MFS transporter</fullName>
    </submittedName>
</protein>
<feature type="transmembrane region" description="Helical" evidence="8">
    <location>
        <begin position="71"/>
        <end position="89"/>
    </location>
</feature>
<accession>A0ABN1A3A6</accession>
<feature type="transmembrane region" description="Helical" evidence="8">
    <location>
        <begin position="157"/>
        <end position="177"/>
    </location>
</feature>
<keyword evidence="5 8" id="KW-1133">Transmembrane helix</keyword>
<feature type="transmembrane region" description="Helical" evidence="8">
    <location>
        <begin position="298"/>
        <end position="323"/>
    </location>
</feature>
<reference evidence="10 11" key="1">
    <citation type="journal article" date="2019" name="Int. J. Syst. Evol. Microbiol.">
        <title>The Global Catalogue of Microorganisms (GCM) 10K type strain sequencing project: providing services to taxonomists for standard genome sequencing and annotation.</title>
        <authorList>
            <consortium name="The Broad Institute Genomics Platform"/>
            <consortium name="The Broad Institute Genome Sequencing Center for Infectious Disease"/>
            <person name="Wu L."/>
            <person name="Ma J."/>
        </authorList>
    </citation>
    <scope>NUCLEOTIDE SEQUENCE [LARGE SCALE GENOMIC DNA]</scope>
    <source>
        <strain evidence="10 11">JCM 14193</strain>
    </source>
</reference>
<dbReference type="SUPFAM" id="SSF103473">
    <property type="entry name" value="MFS general substrate transporter"/>
    <property type="match status" value="1"/>
</dbReference>
<dbReference type="InterPro" id="IPR050171">
    <property type="entry name" value="MFS_Transporters"/>
</dbReference>
<dbReference type="InterPro" id="IPR020846">
    <property type="entry name" value="MFS_dom"/>
</dbReference>
<dbReference type="Pfam" id="PF07690">
    <property type="entry name" value="MFS_1"/>
    <property type="match status" value="1"/>
</dbReference>
<dbReference type="PROSITE" id="PS50850">
    <property type="entry name" value="MFS"/>
    <property type="match status" value="1"/>
</dbReference>
<keyword evidence="6 8" id="KW-0472">Membrane</keyword>
<dbReference type="InterPro" id="IPR011701">
    <property type="entry name" value="MFS"/>
</dbReference>
<comment type="caution">
    <text evidence="10">The sequence shown here is derived from an EMBL/GenBank/DDBJ whole genome shotgun (WGS) entry which is preliminary data.</text>
</comment>
<organism evidence="10 11">
    <name type="scientific">Alkalibacillus silvisoli</name>
    <dbReference type="NCBI Taxonomy" id="392823"/>
    <lineage>
        <taxon>Bacteria</taxon>
        <taxon>Bacillati</taxon>
        <taxon>Bacillota</taxon>
        <taxon>Bacilli</taxon>
        <taxon>Bacillales</taxon>
        <taxon>Bacillaceae</taxon>
        <taxon>Alkalibacillus</taxon>
    </lineage>
</organism>
<dbReference type="CDD" id="cd17329">
    <property type="entry name" value="MFS_MdtH_MDR_like"/>
    <property type="match status" value="1"/>
</dbReference>
<comment type="subcellular location">
    <subcellularLocation>
        <location evidence="1">Cell membrane</location>
        <topology evidence="1">Multi-pass membrane protein</topology>
    </subcellularLocation>
</comment>
<feature type="transmembrane region" description="Helical" evidence="8">
    <location>
        <begin position="129"/>
        <end position="151"/>
    </location>
</feature>
<feature type="domain" description="Major facilitator superfamily (MFS) profile" evidence="9">
    <location>
        <begin position="4"/>
        <end position="385"/>
    </location>
</feature>
<keyword evidence="4 8" id="KW-0812">Transmembrane</keyword>
<proteinExistence type="predicted"/>
<feature type="transmembrane region" description="Helical" evidence="8">
    <location>
        <begin position="361"/>
        <end position="381"/>
    </location>
</feature>
<evidence type="ECO:0000313" key="10">
    <source>
        <dbReference type="EMBL" id="GAA0466491.1"/>
    </source>
</evidence>
<evidence type="ECO:0000256" key="3">
    <source>
        <dbReference type="ARBA" id="ARBA00022475"/>
    </source>
</evidence>
<dbReference type="RefSeq" id="WP_343783700.1">
    <property type="nucleotide sequence ID" value="NZ_BAAACZ010000018.1"/>
</dbReference>
<feature type="transmembrane region" description="Helical" evidence="8">
    <location>
        <begin position="243"/>
        <end position="261"/>
    </location>
</feature>
<feature type="transmembrane region" description="Helical" evidence="8">
    <location>
        <begin position="335"/>
        <end position="355"/>
    </location>
</feature>
<feature type="region of interest" description="Disordered" evidence="7">
    <location>
        <begin position="389"/>
        <end position="411"/>
    </location>
</feature>
<feature type="transmembrane region" description="Helical" evidence="8">
    <location>
        <begin position="205"/>
        <end position="223"/>
    </location>
</feature>
<name>A0ABN1A3A6_9BACI</name>
<evidence type="ECO:0000256" key="7">
    <source>
        <dbReference type="SAM" id="MobiDB-lite"/>
    </source>
</evidence>
<dbReference type="EMBL" id="BAAACZ010000018">
    <property type="protein sequence ID" value="GAA0466491.1"/>
    <property type="molecule type" value="Genomic_DNA"/>
</dbReference>
<evidence type="ECO:0000256" key="2">
    <source>
        <dbReference type="ARBA" id="ARBA00022448"/>
    </source>
</evidence>
<evidence type="ECO:0000313" key="11">
    <source>
        <dbReference type="Proteomes" id="UP001500740"/>
    </source>
</evidence>
<feature type="transmembrane region" description="Helical" evidence="8">
    <location>
        <begin position="273"/>
        <end position="292"/>
    </location>
</feature>
<dbReference type="PANTHER" id="PTHR23517:SF10">
    <property type="entry name" value="MAJOR FACILITATOR SUPERFAMILY (MFS) PROFILE DOMAIN-CONTAINING PROTEIN"/>
    <property type="match status" value="1"/>
</dbReference>
<gene>
    <name evidence="10" type="ORF">GCM10008935_23010</name>
</gene>
<evidence type="ECO:0000256" key="4">
    <source>
        <dbReference type="ARBA" id="ARBA00022692"/>
    </source>
</evidence>
<keyword evidence="3" id="KW-1003">Cell membrane</keyword>
<dbReference type="Gene3D" id="1.20.1250.20">
    <property type="entry name" value="MFS general substrate transporter like domains"/>
    <property type="match status" value="2"/>
</dbReference>